<protein>
    <recommendedName>
        <fullName evidence="4">ABC-2 type transporter domain-containing protein</fullName>
    </recommendedName>
</protein>
<evidence type="ECO:0000313" key="2">
    <source>
        <dbReference type="EMBL" id="KXG76879.1"/>
    </source>
</evidence>
<dbReference type="AlphaFoldDB" id="A0A140L8K4"/>
<evidence type="ECO:0000313" key="3">
    <source>
        <dbReference type="Proteomes" id="UP000070456"/>
    </source>
</evidence>
<evidence type="ECO:0000256" key="1">
    <source>
        <dbReference type="SAM" id="Phobius"/>
    </source>
</evidence>
<feature type="transmembrane region" description="Helical" evidence="1">
    <location>
        <begin position="48"/>
        <end position="69"/>
    </location>
</feature>
<feature type="transmembrane region" description="Helical" evidence="1">
    <location>
        <begin position="166"/>
        <end position="188"/>
    </location>
</feature>
<keyword evidence="1" id="KW-0472">Membrane</keyword>
<dbReference type="STRING" id="520762.AN619_08710"/>
<feature type="transmembrane region" description="Helical" evidence="1">
    <location>
        <begin position="104"/>
        <end position="122"/>
    </location>
</feature>
<dbReference type="Proteomes" id="UP000070456">
    <property type="component" value="Unassembled WGS sequence"/>
</dbReference>
<dbReference type="EMBL" id="LOEE01000021">
    <property type="protein sequence ID" value="KXG76879.1"/>
    <property type="molecule type" value="Genomic_DNA"/>
</dbReference>
<keyword evidence="3" id="KW-1185">Reference proteome</keyword>
<accession>A0A140L8K4</accession>
<feature type="transmembrane region" description="Helical" evidence="1">
    <location>
        <begin position="20"/>
        <end position="41"/>
    </location>
</feature>
<comment type="caution">
    <text evidence="2">The sequence shown here is derived from an EMBL/GenBank/DDBJ whole genome shotgun (WGS) entry which is preliminary data.</text>
</comment>
<reference evidence="2 3" key="1">
    <citation type="submission" date="2015-12" db="EMBL/GenBank/DDBJ databases">
        <title>Draft genome sequence of the thermoanaerobe Thermotalea metallivorans, an isolate from the runoff channel of the Great Artesian Basin, Australia.</title>
        <authorList>
            <person name="Patel B.K."/>
        </authorList>
    </citation>
    <scope>NUCLEOTIDE SEQUENCE [LARGE SCALE GENOMIC DNA]</scope>
    <source>
        <strain evidence="2 3">B2-1</strain>
    </source>
</reference>
<evidence type="ECO:0008006" key="4">
    <source>
        <dbReference type="Google" id="ProtNLM"/>
    </source>
</evidence>
<name>A0A140L8K4_9FIRM</name>
<keyword evidence="1" id="KW-0812">Transmembrane</keyword>
<feature type="transmembrane region" description="Helical" evidence="1">
    <location>
        <begin position="128"/>
        <end position="154"/>
    </location>
</feature>
<keyword evidence="1" id="KW-1133">Transmembrane helix</keyword>
<organism evidence="2 3">
    <name type="scientific">Thermotalea metallivorans</name>
    <dbReference type="NCBI Taxonomy" id="520762"/>
    <lineage>
        <taxon>Bacteria</taxon>
        <taxon>Bacillati</taxon>
        <taxon>Bacillota</taxon>
        <taxon>Clostridia</taxon>
        <taxon>Peptostreptococcales</taxon>
        <taxon>Thermotaleaceae</taxon>
        <taxon>Thermotalea</taxon>
    </lineage>
</organism>
<proteinExistence type="predicted"/>
<gene>
    <name evidence="2" type="ORF">AN619_08710</name>
</gene>
<feature type="transmembrane region" description="Helical" evidence="1">
    <location>
        <begin position="208"/>
        <end position="229"/>
    </location>
</feature>
<sequence length="245" mass="28604">MLHNYYIELRRSILEFKNFKINIIFANLGYVILFMGLIDFFDNERKSLFFLLFTWYWSLHGLDSTAFILEDEIEYRTLFNILSSKVSIFSIIAMRNLIQIFMDFIKGCIIFIIIAIVLNMSLNVSLSQFFLIFIFISTTTIIMYLIGGIIGSFALVYKRISSLSGVLYYVILFFSGIFYEVKVFSVLFPFTVLNNIIISILNNNKIPMALVVIICLQSIGYLSLMFLSFKINCRRLYREGKILHV</sequence>